<gene>
    <name evidence="3" type="ORF">QT716_00165</name>
</gene>
<feature type="region of interest" description="Disordered" evidence="1">
    <location>
        <begin position="18"/>
        <end position="57"/>
    </location>
</feature>
<dbReference type="RefSeq" id="WP_317933644.1">
    <property type="nucleotide sequence ID" value="NZ_JAUBDH010000001.1"/>
</dbReference>
<accession>A0ABU4FUQ6</accession>
<dbReference type="PROSITE" id="PS51257">
    <property type="entry name" value="PROKAR_LIPOPROTEIN"/>
    <property type="match status" value="1"/>
</dbReference>
<reference evidence="3 4" key="1">
    <citation type="submission" date="2023-06" db="EMBL/GenBank/DDBJ databases">
        <title>Sporosarcina sp. nov., isolated from Korean traditional fermented seafood 'Jeotgal'.</title>
        <authorList>
            <person name="Yang A.-I."/>
            <person name="Shin N.-R."/>
        </authorList>
    </citation>
    <scope>NUCLEOTIDE SEQUENCE [LARGE SCALE GENOMIC DNA]</scope>
    <source>
        <strain evidence="3 4">KCTC3840</strain>
    </source>
</reference>
<evidence type="ECO:0008006" key="5">
    <source>
        <dbReference type="Google" id="ProtNLM"/>
    </source>
</evidence>
<comment type="caution">
    <text evidence="3">The sequence shown here is derived from an EMBL/GenBank/DDBJ whole genome shotgun (WGS) entry which is preliminary data.</text>
</comment>
<proteinExistence type="predicted"/>
<protein>
    <recommendedName>
        <fullName evidence="5">Bacterial OB-fold domain-containing protein</fullName>
    </recommendedName>
</protein>
<evidence type="ECO:0000313" key="3">
    <source>
        <dbReference type="EMBL" id="MDW0108454.1"/>
    </source>
</evidence>
<evidence type="ECO:0000256" key="1">
    <source>
        <dbReference type="SAM" id="MobiDB-lite"/>
    </source>
</evidence>
<keyword evidence="4" id="KW-1185">Reference proteome</keyword>
<organism evidence="3 4">
    <name type="scientific">Sporosarcina aquimarina</name>
    <dbReference type="NCBI Taxonomy" id="114975"/>
    <lineage>
        <taxon>Bacteria</taxon>
        <taxon>Bacillati</taxon>
        <taxon>Bacillota</taxon>
        <taxon>Bacilli</taxon>
        <taxon>Bacillales</taxon>
        <taxon>Caryophanaceae</taxon>
        <taxon>Sporosarcina</taxon>
    </lineage>
</organism>
<feature type="chain" id="PRO_5045411361" description="Bacterial OB-fold domain-containing protein" evidence="2">
    <location>
        <begin position="23"/>
        <end position="150"/>
    </location>
</feature>
<dbReference type="Proteomes" id="UP001280629">
    <property type="component" value="Unassembled WGS sequence"/>
</dbReference>
<sequence>MKKIFILLLAGLTLAACSDASKSENTSDSDKSSSVSESAKSDSANDQVSLEEGLKEDSAEVDYEAIATGDVPANKKVKFTGTVFAIEEGQYGLKSDVKDSDEEVLWVDDLRLGERTEIPEGTLVTVYGSYTDMDEQNIPIMKAVFIDIKK</sequence>
<dbReference type="EMBL" id="JAUBDH010000001">
    <property type="protein sequence ID" value="MDW0108454.1"/>
    <property type="molecule type" value="Genomic_DNA"/>
</dbReference>
<name>A0ABU4FUQ6_9BACL</name>
<feature type="compositionally biased region" description="Low complexity" evidence="1">
    <location>
        <begin position="32"/>
        <end position="45"/>
    </location>
</feature>
<feature type="signal peptide" evidence="2">
    <location>
        <begin position="1"/>
        <end position="22"/>
    </location>
</feature>
<keyword evidence="2" id="KW-0732">Signal</keyword>
<evidence type="ECO:0000256" key="2">
    <source>
        <dbReference type="SAM" id="SignalP"/>
    </source>
</evidence>
<evidence type="ECO:0000313" key="4">
    <source>
        <dbReference type="Proteomes" id="UP001280629"/>
    </source>
</evidence>